<protein>
    <submittedName>
        <fullName evidence="12">Type I secretion system permease/ATPase</fullName>
    </submittedName>
</protein>
<comment type="subcellular location">
    <subcellularLocation>
        <location evidence="1">Cell membrane</location>
        <topology evidence="1">Multi-pass membrane protein</topology>
    </subcellularLocation>
</comment>
<reference evidence="12 13" key="1">
    <citation type="submission" date="2019-05" db="EMBL/GenBank/DDBJ databases">
        <authorList>
            <person name="Zhou X."/>
        </authorList>
    </citation>
    <scope>NUCLEOTIDE SEQUENCE [LARGE SCALE GENOMIC DNA]</scope>
    <source>
        <strain evidence="12 13">DSM 432</strain>
    </source>
</reference>
<dbReference type="Gene3D" id="3.40.50.300">
    <property type="entry name" value="P-loop containing nucleotide triphosphate hydrolases"/>
    <property type="match status" value="1"/>
</dbReference>
<evidence type="ECO:0000256" key="4">
    <source>
        <dbReference type="ARBA" id="ARBA00022741"/>
    </source>
</evidence>
<dbReference type="GO" id="GO:0005524">
    <property type="term" value="F:ATP binding"/>
    <property type="evidence" value="ECO:0007669"/>
    <property type="project" value="UniProtKB-KW"/>
</dbReference>
<keyword evidence="5" id="KW-0067">ATP-binding</keyword>
<keyword evidence="6 9" id="KW-1133">Transmembrane helix</keyword>
<feature type="transmembrane region" description="Helical" evidence="9">
    <location>
        <begin position="145"/>
        <end position="162"/>
    </location>
</feature>
<gene>
    <name evidence="12" type="ORF">FBQ73_03350</name>
</gene>
<dbReference type="AlphaFoldDB" id="A0A6C1KXH4"/>
<dbReference type="SUPFAM" id="SSF52540">
    <property type="entry name" value="P-loop containing nucleoside triphosphate hydrolases"/>
    <property type="match status" value="1"/>
</dbReference>
<organism evidence="12 13">
    <name type="scientific">Xanthobacter autotrophicus</name>
    <dbReference type="NCBI Taxonomy" id="280"/>
    <lineage>
        <taxon>Bacteria</taxon>
        <taxon>Pseudomonadati</taxon>
        <taxon>Pseudomonadota</taxon>
        <taxon>Alphaproteobacteria</taxon>
        <taxon>Hyphomicrobiales</taxon>
        <taxon>Xanthobacteraceae</taxon>
        <taxon>Xanthobacter</taxon>
    </lineage>
</organism>
<dbReference type="PROSITE" id="PS00211">
    <property type="entry name" value="ABC_TRANSPORTER_1"/>
    <property type="match status" value="1"/>
</dbReference>
<comment type="caution">
    <text evidence="12">The sequence shown here is derived from an EMBL/GenBank/DDBJ whole genome shotgun (WGS) entry which is preliminary data.</text>
</comment>
<evidence type="ECO:0000256" key="8">
    <source>
        <dbReference type="SAM" id="MobiDB-lite"/>
    </source>
</evidence>
<feature type="domain" description="ABC transporter" evidence="10">
    <location>
        <begin position="340"/>
        <end position="576"/>
    </location>
</feature>
<dbReference type="InterPro" id="IPR003439">
    <property type="entry name" value="ABC_transporter-like_ATP-bd"/>
</dbReference>
<dbReference type="InterPro" id="IPR039421">
    <property type="entry name" value="Type_1_exporter"/>
</dbReference>
<feature type="transmembrane region" description="Helical" evidence="9">
    <location>
        <begin position="58"/>
        <end position="80"/>
    </location>
</feature>
<evidence type="ECO:0000256" key="3">
    <source>
        <dbReference type="ARBA" id="ARBA00022692"/>
    </source>
</evidence>
<dbReference type="InterPro" id="IPR003593">
    <property type="entry name" value="AAA+_ATPase"/>
</dbReference>
<comment type="similarity">
    <text evidence="2">Belongs to the ABC transporter superfamily.</text>
</comment>
<dbReference type="GO" id="GO:0140359">
    <property type="term" value="F:ABC-type transporter activity"/>
    <property type="evidence" value="ECO:0007669"/>
    <property type="project" value="InterPro"/>
</dbReference>
<dbReference type="GeneID" id="95772490"/>
<dbReference type="PROSITE" id="PS50929">
    <property type="entry name" value="ABC_TM1F"/>
    <property type="match status" value="1"/>
</dbReference>
<evidence type="ECO:0000256" key="2">
    <source>
        <dbReference type="ARBA" id="ARBA00005417"/>
    </source>
</evidence>
<feature type="domain" description="ABC transmembrane type-1" evidence="11">
    <location>
        <begin position="31"/>
        <end position="309"/>
    </location>
</feature>
<dbReference type="Proteomes" id="UP000305131">
    <property type="component" value="Unassembled WGS sequence"/>
</dbReference>
<dbReference type="InterPro" id="IPR011527">
    <property type="entry name" value="ABC1_TM_dom"/>
</dbReference>
<dbReference type="PANTHER" id="PTHR24221:SF248">
    <property type="entry name" value="ABC TRANSPORTER TRANSMEMBRANE REGION"/>
    <property type="match status" value="1"/>
</dbReference>
<dbReference type="GO" id="GO:0005886">
    <property type="term" value="C:plasma membrane"/>
    <property type="evidence" value="ECO:0007669"/>
    <property type="project" value="UniProtKB-SubCell"/>
</dbReference>
<feature type="transmembrane region" description="Helical" evidence="9">
    <location>
        <begin position="30"/>
        <end position="52"/>
    </location>
</feature>
<feature type="region of interest" description="Disordered" evidence="8">
    <location>
        <begin position="572"/>
        <end position="595"/>
    </location>
</feature>
<evidence type="ECO:0000256" key="9">
    <source>
        <dbReference type="SAM" id="Phobius"/>
    </source>
</evidence>
<dbReference type="RefSeq" id="WP_138398111.1">
    <property type="nucleotide sequence ID" value="NZ_JBAFVI010000013.1"/>
</dbReference>
<dbReference type="Pfam" id="PF00664">
    <property type="entry name" value="ABC_membrane"/>
    <property type="match status" value="1"/>
</dbReference>
<accession>A0A6C1KXH4</accession>
<evidence type="ECO:0000256" key="1">
    <source>
        <dbReference type="ARBA" id="ARBA00004651"/>
    </source>
</evidence>
<name>A0A6C1KXH4_XANAU</name>
<evidence type="ECO:0000313" key="13">
    <source>
        <dbReference type="Proteomes" id="UP000305131"/>
    </source>
</evidence>
<dbReference type="Gene3D" id="1.20.1560.10">
    <property type="entry name" value="ABC transporter type 1, transmembrane domain"/>
    <property type="match status" value="1"/>
</dbReference>
<sequence>MATSSNASARSRTARENDLKKLTAGFRSMAVFLFIVSGVINILALTGSFYMMQVYDRALTSGSIPTLIALSVLALGLYVFQGAFDLIRSQVLVRVGARFDRSVAPIAHKVVVDMPRLGFSTTEAIERGRDVDTVRNFLGSTGPGALFDLPWVPIYVAFVYILHPWLGALVLGGAVVLTVLALASELVSRRHAVATRKAALVRNTIADSNARNAEVLKAMGFASDAVERFRIANMEHLALQTRSNDLTGAFGAVSRVLRMVLQSATLGLGAYLTIHGDMSAGGIIAASVAGGRALAPVDLAIGNWRGFVGARQAFGRLKETIVALGRLPERMELPAPCASLKVEKITVAAPCNGQVLLSEVAFEIRAGQAAGIIGPSAGGKTTLVRALTGIWPCLRGAVRLDDAEIGQWTEEAIGRHLGYLPQNVCLLDATVAQNISRLASVRDDAAVVEAAKAAGVHEMILRLPEGYQTPLGSEGAALSAGQRQRIGLARALYGNPFLVVLDEPNANLDSDGETALRDAITAIRARGGICVVVAHRPSALAAVDLVGLVQNGRLAAFGPKEEVLRLEAVDGRQADRPRAAPAQDGAQTPLQAIGA</sequence>
<dbReference type="InterPro" id="IPR027417">
    <property type="entry name" value="P-loop_NTPase"/>
</dbReference>
<proteinExistence type="inferred from homology"/>
<evidence type="ECO:0000313" key="12">
    <source>
        <dbReference type="EMBL" id="TLX44413.1"/>
    </source>
</evidence>
<feature type="transmembrane region" description="Helical" evidence="9">
    <location>
        <begin position="168"/>
        <end position="187"/>
    </location>
</feature>
<evidence type="ECO:0000256" key="7">
    <source>
        <dbReference type="ARBA" id="ARBA00023136"/>
    </source>
</evidence>
<dbReference type="NCBIfam" id="TIGR01842">
    <property type="entry name" value="type_I_sec_PrtD"/>
    <property type="match status" value="1"/>
</dbReference>
<dbReference type="InterPro" id="IPR017871">
    <property type="entry name" value="ABC_transporter-like_CS"/>
</dbReference>
<dbReference type="GO" id="GO:0030256">
    <property type="term" value="C:type I protein secretion system complex"/>
    <property type="evidence" value="ECO:0007669"/>
    <property type="project" value="InterPro"/>
</dbReference>
<dbReference type="GO" id="GO:0030253">
    <property type="term" value="P:protein secretion by the type I secretion system"/>
    <property type="evidence" value="ECO:0007669"/>
    <property type="project" value="InterPro"/>
</dbReference>
<evidence type="ECO:0000256" key="5">
    <source>
        <dbReference type="ARBA" id="ARBA00022840"/>
    </source>
</evidence>
<dbReference type="InterPro" id="IPR036640">
    <property type="entry name" value="ABC1_TM_sf"/>
</dbReference>
<dbReference type="EMBL" id="VAUP01000009">
    <property type="protein sequence ID" value="TLX44413.1"/>
    <property type="molecule type" value="Genomic_DNA"/>
</dbReference>
<dbReference type="PROSITE" id="PS50893">
    <property type="entry name" value="ABC_TRANSPORTER_2"/>
    <property type="match status" value="1"/>
</dbReference>
<keyword evidence="7 9" id="KW-0472">Membrane</keyword>
<dbReference type="OrthoDB" id="9808328at2"/>
<dbReference type="InterPro" id="IPR010128">
    <property type="entry name" value="ATPase_T1SS_PrtD-like"/>
</dbReference>
<keyword evidence="4" id="KW-0547">Nucleotide-binding</keyword>
<evidence type="ECO:0000256" key="6">
    <source>
        <dbReference type="ARBA" id="ARBA00022989"/>
    </source>
</evidence>
<dbReference type="Pfam" id="PF00005">
    <property type="entry name" value="ABC_tran"/>
    <property type="match status" value="1"/>
</dbReference>
<evidence type="ECO:0000259" key="11">
    <source>
        <dbReference type="PROSITE" id="PS50929"/>
    </source>
</evidence>
<dbReference type="GO" id="GO:0034040">
    <property type="term" value="F:ATPase-coupled lipid transmembrane transporter activity"/>
    <property type="evidence" value="ECO:0007669"/>
    <property type="project" value="TreeGrafter"/>
</dbReference>
<keyword evidence="3 9" id="KW-0812">Transmembrane</keyword>
<evidence type="ECO:0000259" key="10">
    <source>
        <dbReference type="PROSITE" id="PS50893"/>
    </source>
</evidence>
<dbReference type="GO" id="GO:0016887">
    <property type="term" value="F:ATP hydrolysis activity"/>
    <property type="evidence" value="ECO:0007669"/>
    <property type="project" value="InterPro"/>
</dbReference>
<dbReference type="PANTHER" id="PTHR24221">
    <property type="entry name" value="ATP-BINDING CASSETTE SUB-FAMILY B"/>
    <property type="match status" value="1"/>
</dbReference>
<dbReference type="SMART" id="SM00382">
    <property type="entry name" value="AAA"/>
    <property type="match status" value="1"/>
</dbReference>
<dbReference type="SUPFAM" id="SSF90123">
    <property type="entry name" value="ABC transporter transmembrane region"/>
    <property type="match status" value="1"/>
</dbReference>